<dbReference type="SUPFAM" id="SSF161098">
    <property type="entry name" value="MetI-like"/>
    <property type="match status" value="1"/>
</dbReference>
<dbReference type="Proteomes" id="UP000010845">
    <property type="component" value="Chromosome"/>
</dbReference>
<evidence type="ECO:0000256" key="5">
    <source>
        <dbReference type="ARBA" id="ARBA00022989"/>
    </source>
</evidence>
<dbReference type="PATRIC" id="fig|698948.3.peg.946"/>
<evidence type="ECO:0000313" key="9">
    <source>
        <dbReference type="EMBL" id="AGB18612.1"/>
    </source>
</evidence>
<feature type="transmembrane region" description="Helical" evidence="7">
    <location>
        <begin position="151"/>
        <end position="172"/>
    </location>
</feature>
<comment type="similarity">
    <text evidence="7">Belongs to the binding-protein-dependent transport system permease family.</text>
</comment>
<evidence type="ECO:0000256" key="6">
    <source>
        <dbReference type="ARBA" id="ARBA00023136"/>
    </source>
</evidence>
<keyword evidence="6 7" id="KW-0472">Membrane</keyword>
<dbReference type="Gene3D" id="1.10.3720.10">
    <property type="entry name" value="MetI-like"/>
    <property type="match status" value="1"/>
</dbReference>
<dbReference type="GO" id="GO:0055085">
    <property type="term" value="P:transmembrane transport"/>
    <property type="evidence" value="ECO:0007669"/>
    <property type="project" value="InterPro"/>
</dbReference>
<dbReference type="EMBL" id="CP003066">
    <property type="protein sequence ID" value="AGB18612.1"/>
    <property type="molecule type" value="Genomic_DNA"/>
</dbReference>
<dbReference type="GO" id="GO:0005886">
    <property type="term" value="C:plasma membrane"/>
    <property type="evidence" value="ECO:0007669"/>
    <property type="project" value="UniProtKB-SubCell"/>
</dbReference>
<evidence type="ECO:0000313" key="10">
    <source>
        <dbReference type="Proteomes" id="UP000010845"/>
    </source>
</evidence>
<dbReference type="PANTHER" id="PTHR43744:SF8">
    <property type="entry name" value="SN-GLYCEROL-3-PHOSPHATE TRANSPORT SYSTEM PERMEASE PROTEIN UGPE"/>
    <property type="match status" value="1"/>
</dbReference>
<dbReference type="PROSITE" id="PS50928">
    <property type="entry name" value="ABC_TM1"/>
    <property type="match status" value="1"/>
</dbReference>
<keyword evidence="9" id="KW-0762">Sugar transport</keyword>
<feature type="transmembrane region" description="Helical" evidence="7">
    <location>
        <begin position="115"/>
        <end position="139"/>
    </location>
</feature>
<sequence>MENIANKNNKRGMKKVGFYLLEAMLVIWAIIQLYPLFWLFLFSVKNNTEIFGGNILGFPRIWQWSNYAEALSSGNVGRYFINSSIVTVLTIVISSILVATSAYAIVRMKWKYSKLVLTIFLTGMMVPIHATLLPLFIILKNLNLLNTYASLVIPYVAFAIPMGIFILTGFLYTIPRELEESAFLDGCSIYKSFYYIILPLIRPALATIAIFTYLSTWNELMFANTFINDDAIKTLTVGIMSLSGQYQTEWGPIGAGLVIATIPTILIYVLLSEQVQKSLVVGAVKG</sequence>
<dbReference type="KEGG" id="tto:Thethe_00949"/>
<dbReference type="InterPro" id="IPR000515">
    <property type="entry name" value="MetI-like"/>
</dbReference>
<dbReference type="AlphaFoldDB" id="L0IKV3"/>
<reference evidence="9 10" key="1">
    <citation type="submission" date="2012-03" db="EMBL/GenBank/DDBJ databases">
        <title>Complete sequence of chromosome of Thermoanaerobacterium thermosaccharolyticum M0795.</title>
        <authorList>
            <consortium name="US DOE Joint Genome Institute"/>
            <person name="Lucas S."/>
            <person name="Han J."/>
            <person name="Lapidus A."/>
            <person name="Cheng J.-F."/>
            <person name="Goodwin L."/>
            <person name="Pitluck S."/>
            <person name="Peters L."/>
            <person name="Teshima H."/>
            <person name="Detter J.C."/>
            <person name="Han C."/>
            <person name="Tapia R."/>
            <person name="Land M."/>
            <person name="Hauser L."/>
            <person name="Kyrpides N."/>
            <person name="Ivanova N."/>
            <person name="Pagani I."/>
            <person name="Feinberg L."/>
            <person name="Folden J."/>
            <person name="Hogsett D."/>
            <person name="Shaw J."/>
            <person name="Woyke T."/>
        </authorList>
    </citation>
    <scope>NUCLEOTIDE SEQUENCE [LARGE SCALE GENOMIC DNA]</scope>
    <source>
        <strain evidence="9 10">M0795</strain>
    </source>
</reference>
<evidence type="ECO:0000256" key="3">
    <source>
        <dbReference type="ARBA" id="ARBA00022475"/>
    </source>
</evidence>
<evidence type="ECO:0000256" key="7">
    <source>
        <dbReference type="RuleBase" id="RU363032"/>
    </source>
</evidence>
<evidence type="ECO:0000256" key="1">
    <source>
        <dbReference type="ARBA" id="ARBA00004651"/>
    </source>
</evidence>
<feature type="transmembrane region" description="Helical" evidence="7">
    <location>
        <begin position="16"/>
        <end position="41"/>
    </location>
</feature>
<proteinExistence type="inferred from homology"/>
<evidence type="ECO:0000259" key="8">
    <source>
        <dbReference type="PROSITE" id="PS50928"/>
    </source>
</evidence>
<feature type="domain" description="ABC transmembrane type-1" evidence="8">
    <location>
        <begin position="80"/>
        <end position="271"/>
    </location>
</feature>
<gene>
    <name evidence="9" type="ORF">Thethe_00949</name>
</gene>
<evidence type="ECO:0000256" key="2">
    <source>
        <dbReference type="ARBA" id="ARBA00022448"/>
    </source>
</evidence>
<protein>
    <submittedName>
        <fullName evidence="9">ABC-type sugar transport system, permease component</fullName>
    </submittedName>
</protein>
<dbReference type="InterPro" id="IPR035906">
    <property type="entry name" value="MetI-like_sf"/>
</dbReference>
<keyword evidence="5 7" id="KW-1133">Transmembrane helix</keyword>
<name>L0IKV3_THETR</name>
<organism evidence="9 10">
    <name type="scientific">Thermoanaerobacterium thermosaccharolyticum M0795</name>
    <dbReference type="NCBI Taxonomy" id="698948"/>
    <lineage>
        <taxon>Bacteria</taxon>
        <taxon>Bacillati</taxon>
        <taxon>Bacillota</taxon>
        <taxon>Clostridia</taxon>
        <taxon>Thermoanaerobacterales</taxon>
        <taxon>Thermoanaerobacteraceae</taxon>
        <taxon>Thermoanaerobacterium</taxon>
    </lineage>
</organism>
<keyword evidence="3" id="KW-1003">Cell membrane</keyword>
<dbReference type="PANTHER" id="PTHR43744">
    <property type="entry name" value="ABC TRANSPORTER PERMEASE PROTEIN MG189-RELATED-RELATED"/>
    <property type="match status" value="1"/>
</dbReference>
<feature type="transmembrane region" description="Helical" evidence="7">
    <location>
        <begin position="250"/>
        <end position="271"/>
    </location>
</feature>
<accession>L0IKV3</accession>
<feature type="transmembrane region" description="Helical" evidence="7">
    <location>
        <begin position="193"/>
        <end position="214"/>
    </location>
</feature>
<dbReference type="Pfam" id="PF00528">
    <property type="entry name" value="BPD_transp_1"/>
    <property type="match status" value="1"/>
</dbReference>
<keyword evidence="4 7" id="KW-0812">Transmembrane</keyword>
<dbReference type="CDD" id="cd06261">
    <property type="entry name" value="TM_PBP2"/>
    <property type="match status" value="1"/>
</dbReference>
<evidence type="ECO:0000256" key="4">
    <source>
        <dbReference type="ARBA" id="ARBA00022692"/>
    </source>
</evidence>
<comment type="subcellular location">
    <subcellularLocation>
        <location evidence="1 7">Cell membrane</location>
        <topology evidence="1 7">Multi-pass membrane protein</topology>
    </subcellularLocation>
</comment>
<feature type="transmembrane region" description="Helical" evidence="7">
    <location>
        <begin position="79"/>
        <end position="103"/>
    </location>
</feature>
<keyword evidence="2 7" id="KW-0813">Transport</keyword>
<dbReference type="HOGENOM" id="CLU_016047_1_2_9"/>